<dbReference type="EMBL" id="BATL01000058">
    <property type="protein sequence ID" value="GAD77034.1"/>
    <property type="molecule type" value="Genomic_DNA"/>
</dbReference>
<reference evidence="1 2" key="1">
    <citation type="submission" date="2013-09" db="EMBL/GenBank/DDBJ databases">
        <title>Whole genome shotgun sequence of Vibrio azureus NBRC 104587.</title>
        <authorList>
            <person name="Isaki S."/>
            <person name="Hosoyama A."/>
            <person name="Numata M."/>
            <person name="Hashimoto M."/>
            <person name="Hosoyama Y."/>
            <person name="Tsuchikane K."/>
            <person name="Noguchi M."/>
            <person name="Hirakata S."/>
            <person name="Ichikawa N."/>
            <person name="Ohji S."/>
            <person name="Yamazoe A."/>
            <person name="Fujita N."/>
        </authorList>
    </citation>
    <scope>NUCLEOTIDE SEQUENCE [LARGE SCALE GENOMIC DNA]</scope>
    <source>
        <strain evidence="1 2">NBRC 104587</strain>
    </source>
</reference>
<accession>U3C6L2</accession>
<comment type="caution">
    <text evidence="1">The sequence shown here is derived from an EMBL/GenBank/DDBJ whole genome shotgun (WGS) entry which is preliminary data.</text>
</comment>
<proteinExistence type="predicted"/>
<keyword evidence="2" id="KW-1185">Reference proteome</keyword>
<gene>
    <name evidence="1" type="ORF">VAZ01S_058_00240</name>
</gene>
<evidence type="ECO:0000313" key="1">
    <source>
        <dbReference type="EMBL" id="GAD77034.1"/>
    </source>
</evidence>
<organism evidence="1 2">
    <name type="scientific">Vibrio azureus NBRC 104587</name>
    <dbReference type="NCBI Taxonomy" id="1219077"/>
    <lineage>
        <taxon>Bacteria</taxon>
        <taxon>Pseudomonadati</taxon>
        <taxon>Pseudomonadota</taxon>
        <taxon>Gammaproteobacteria</taxon>
        <taxon>Vibrionales</taxon>
        <taxon>Vibrionaceae</taxon>
        <taxon>Vibrio</taxon>
    </lineage>
</organism>
<evidence type="ECO:0000313" key="2">
    <source>
        <dbReference type="Proteomes" id="UP000016567"/>
    </source>
</evidence>
<protein>
    <submittedName>
        <fullName evidence="1">Uncharacterized protein</fullName>
    </submittedName>
</protein>
<name>U3C6L2_9VIBR</name>
<sequence>MLDVPLKKVLNFYKNRGTVFQQVKLDNDVDQHLFLYEKNMHAHTLRSITQTASAPTLSHWRLATWALNVNRTHRHQR</sequence>
<dbReference type="AlphaFoldDB" id="U3C6L2"/>
<dbReference type="Proteomes" id="UP000016567">
    <property type="component" value="Unassembled WGS sequence"/>
</dbReference>